<evidence type="ECO:0000313" key="3">
    <source>
        <dbReference type="Proteomes" id="UP000068164"/>
    </source>
</evidence>
<dbReference type="GO" id="GO:0004674">
    <property type="term" value="F:protein serine/threonine kinase activity"/>
    <property type="evidence" value="ECO:0007669"/>
    <property type="project" value="UniProtKB-KW"/>
</dbReference>
<accession>A0A109J843</accession>
<dbReference type="Pfam" id="PF07475">
    <property type="entry name" value="Hpr_kinase_C"/>
    <property type="match status" value="1"/>
</dbReference>
<dbReference type="CDD" id="cd01918">
    <property type="entry name" value="HprK_C"/>
    <property type="match status" value="1"/>
</dbReference>
<evidence type="ECO:0000259" key="1">
    <source>
        <dbReference type="Pfam" id="PF07475"/>
    </source>
</evidence>
<dbReference type="GO" id="GO:0005524">
    <property type="term" value="F:ATP binding"/>
    <property type="evidence" value="ECO:0007669"/>
    <property type="project" value="InterPro"/>
</dbReference>
<gene>
    <name evidence="2" type="ORF">AS026_16635</name>
</gene>
<keyword evidence="2" id="KW-0723">Serine/threonine-protein kinase</keyword>
<dbReference type="Gene3D" id="3.40.50.300">
    <property type="entry name" value="P-loop containing nucleotide triphosphate hydrolases"/>
    <property type="match status" value="1"/>
</dbReference>
<dbReference type="EMBL" id="LNCD01000123">
    <property type="protein sequence ID" value="KWV44013.1"/>
    <property type="molecule type" value="Genomic_DNA"/>
</dbReference>
<feature type="domain" description="HPr kinase/phosphorylase C-terminal" evidence="1">
    <location>
        <begin position="7"/>
        <end position="89"/>
    </location>
</feature>
<proteinExistence type="predicted"/>
<dbReference type="OrthoDB" id="8326226at2"/>
<keyword evidence="3" id="KW-1185">Reference proteome</keyword>
<dbReference type="RefSeq" id="WP_018859429.1">
    <property type="nucleotide sequence ID" value="NZ_LNCD01000123.1"/>
</dbReference>
<dbReference type="InterPro" id="IPR011104">
    <property type="entry name" value="Hpr_kin/Pase_C"/>
</dbReference>
<dbReference type="AlphaFoldDB" id="A0A109J843"/>
<name>A0A109J843_9HYPH</name>
<organism evidence="2 3">
    <name type="scientific">Rhizobium altiplani</name>
    <dbReference type="NCBI Taxonomy" id="1864509"/>
    <lineage>
        <taxon>Bacteria</taxon>
        <taxon>Pseudomonadati</taxon>
        <taxon>Pseudomonadota</taxon>
        <taxon>Alphaproteobacteria</taxon>
        <taxon>Hyphomicrobiales</taxon>
        <taxon>Rhizobiaceae</taxon>
        <taxon>Rhizobium/Agrobacterium group</taxon>
        <taxon>Rhizobium</taxon>
    </lineage>
</organism>
<evidence type="ECO:0000313" key="2">
    <source>
        <dbReference type="EMBL" id="KWV44013.1"/>
    </source>
</evidence>
<dbReference type="GO" id="GO:0000155">
    <property type="term" value="F:phosphorelay sensor kinase activity"/>
    <property type="evidence" value="ECO:0007669"/>
    <property type="project" value="InterPro"/>
</dbReference>
<reference evidence="2 3" key="1">
    <citation type="submission" date="2015-11" db="EMBL/GenBank/DDBJ databases">
        <title>Draft Genome Sequence of the Strain BR 10423 (Rhizobium sp.) isolated from nodules of Mimosa pudica.</title>
        <authorList>
            <person name="Barauna A.C."/>
            <person name="Zilli J.E."/>
            <person name="Simoes-Araujo J.L."/>
            <person name="Reis V.M."/>
            <person name="James E.K."/>
            <person name="Reis F.B.Jr."/>
            <person name="Rouws L.F."/>
            <person name="Passos S.R."/>
            <person name="Gois S.R."/>
        </authorList>
    </citation>
    <scope>NUCLEOTIDE SEQUENCE [LARGE SCALE GENOMIC DNA]</scope>
    <source>
        <strain evidence="2 3">BR10423</strain>
    </source>
</reference>
<comment type="caution">
    <text evidence="2">The sequence shown here is derived from an EMBL/GenBank/DDBJ whole genome shotgun (WGS) entry which is preliminary data.</text>
</comment>
<dbReference type="InterPro" id="IPR027417">
    <property type="entry name" value="P-loop_NTPase"/>
</dbReference>
<dbReference type="Proteomes" id="UP000068164">
    <property type="component" value="Unassembled WGS sequence"/>
</dbReference>
<keyword evidence="2" id="KW-0808">Transferase</keyword>
<dbReference type="SUPFAM" id="SSF53795">
    <property type="entry name" value="PEP carboxykinase-like"/>
    <property type="match status" value="1"/>
</dbReference>
<keyword evidence="2" id="KW-0418">Kinase</keyword>
<protein>
    <submittedName>
        <fullName evidence="2">Serine/threonine protein kinase</fullName>
    </submittedName>
</protein>
<dbReference type="GO" id="GO:0006109">
    <property type="term" value="P:regulation of carbohydrate metabolic process"/>
    <property type="evidence" value="ECO:0007669"/>
    <property type="project" value="InterPro"/>
</dbReference>
<sequence length="150" mass="15472">MTGAPSNIHATAIVVGTTGLLFMGPSGWGKSMLAFACINEAQRMGIYSVLVADDQVLISKGDETVIATCPASICGLIELRGTGIVRVPHIASAVMHYAVLPASASGEKRLPPEGEQTTIAGSINLPVIRLLANTPLPLAILMAKAPDIGQ</sequence>